<proteinExistence type="predicted"/>
<accession>A0A397IQ56</accession>
<name>A0A397IQ56_9GLOM</name>
<evidence type="ECO:0000313" key="3">
    <source>
        <dbReference type="Proteomes" id="UP000266861"/>
    </source>
</evidence>
<dbReference type="EMBL" id="PQFF01000158">
    <property type="protein sequence ID" value="RHZ78085.1"/>
    <property type="molecule type" value="Genomic_DNA"/>
</dbReference>
<dbReference type="SUPFAM" id="SSF58100">
    <property type="entry name" value="Bacterial hemolysins"/>
    <property type="match status" value="1"/>
</dbReference>
<sequence length="187" mass="22212">MPRTNRIAHAQQHPNPIVGGIMILQETAKFLCRHLGCHCPEHETELLTIETELHNLQEKYRNNRQQNEQRIEELRREVHNLKNKCNELCNINHTLRTDNICLTRLNCYHQETINRLRRIIRTFQMDVNSWDTIHSHADENITIALQSQKTINRLRRIIRTFQMDVNSWDTIHSHADENITIALQSQS</sequence>
<feature type="coiled-coil region" evidence="1">
    <location>
        <begin position="39"/>
        <end position="91"/>
    </location>
</feature>
<gene>
    <name evidence="2" type="ORF">Glove_168g199</name>
</gene>
<evidence type="ECO:0000256" key="1">
    <source>
        <dbReference type="SAM" id="Coils"/>
    </source>
</evidence>
<protein>
    <submittedName>
        <fullName evidence="2">Uncharacterized protein</fullName>
    </submittedName>
</protein>
<keyword evidence="1" id="KW-0175">Coiled coil</keyword>
<organism evidence="2 3">
    <name type="scientific">Diversispora epigaea</name>
    <dbReference type="NCBI Taxonomy" id="1348612"/>
    <lineage>
        <taxon>Eukaryota</taxon>
        <taxon>Fungi</taxon>
        <taxon>Fungi incertae sedis</taxon>
        <taxon>Mucoromycota</taxon>
        <taxon>Glomeromycotina</taxon>
        <taxon>Glomeromycetes</taxon>
        <taxon>Diversisporales</taxon>
        <taxon>Diversisporaceae</taxon>
        <taxon>Diversispora</taxon>
    </lineage>
</organism>
<dbReference type="AlphaFoldDB" id="A0A397IQ56"/>
<dbReference type="Proteomes" id="UP000266861">
    <property type="component" value="Unassembled WGS sequence"/>
</dbReference>
<reference evidence="2 3" key="1">
    <citation type="submission" date="2018-08" db="EMBL/GenBank/DDBJ databases">
        <title>Genome and evolution of the arbuscular mycorrhizal fungus Diversispora epigaea (formerly Glomus versiforme) and its bacterial endosymbionts.</title>
        <authorList>
            <person name="Sun X."/>
            <person name="Fei Z."/>
            <person name="Harrison M."/>
        </authorList>
    </citation>
    <scope>NUCLEOTIDE SEQUENCE [LARGE SCALE GENOMIC DNA]</scope>
    <source>
        <strain evidence="2 3">IT104</strain>
    </source>
</reference>
<keyword evidence="3" id="KW-1185">Reference proteome</keyword>
<comment type="caution">
    <text evidence="2">The sequence shown here is derived from an EMBL/GenBank/DDBJ whole genome shotgun (WGS) entry which is preliminary data.</text>
</comment>
<evidence type="ECO:0000313" key="2">
    <source>
        <dbReference type="EMBL" id="RHZ78085.1"/>
    </source>
</evidence>